<dbReference type="EMBL" id="PDUD01000004">
    <property type="protein sequence ID" value="PHN07873.1"/>
    <property type="molecule type" value="Genomic_DNA"/>
</dbReference>
<gene>
    <name evidence="2" type="ORF">CRP01_03735</name>
</gene>
<organism evidence="2 3">
    <name type="scientific">Flavilitoribacter nigricans (strain ATCC 23147 / DSM 23189 / NBRC 102662 / NCIMB 1420 / SS-2)</name>
    <name type="common">Lewinella nigricans</name>
    <dbReference type="NCBI Taxonomy" id="1122177"/>
    <lineage>
        <taxon>Bacteria</taxon>
        <taxon>Pseudomonadati</taxon>
        <taxon>Bacteroidota</taxon>
        <taxon>Saprospiria</taxon>
        <taxon>Saprospirales</taxon>
        <taxon>Lewinellaceae</taxon>
        <taxon>Flavilitoribacter</taxon>
    </lineage>
</organism>
<proteinExistence type="predicted"/>
<evidence type="ECO:0000313" key="2">
    <source>
        <dbReference type="EMBL" id="PHN07873.1"/>
    </source>
</evidence>
<dbReference type="AlphaFoldDB" id="A0A2D0NJG3"/>
<dbReference type="InterPro" id="IPR000182">
    <property type="entry name" value="GNAT_dom"/>
</dbReference>
<protein>
    <recommendedName>
        <fullName evidence="1">N-acetyltransferase domain-containing protein</fullName>
    </recommendedName>
</protein>
<dbReference type="Proteomes" id="UP000223913">
    <property type="component" value="Unassembled WGS sequence"/>
</dbReference>
<dbReference type="PANTHER" id="PTHR43792">
    <property type="entry name" value="GNAT FAMILY, PUTATIVE (AFU_ORTHOLOGUE AFUA_3G00765)-RELATED-RELATED"/>
    <property type="match status" value="1"/>
</dbReference>
<dbReference type="Gene3D" id="3.40.630.30">
    <property type="match status" value="1"/>
</dbReference>
<comment type="caution">
    <text evidence="2">The sequence shown here is derived from an EMBL/GenBank/DDBJ whole genome shotgun (WGS) entry which is preliminary data.</text>
</comment>
<dbReference type="InterPro" id="IPR016181">
    <property type="entry name" value="Acyl_CoA_acyltransferase"/>
</dbReference>
<dbReference type="PANTHER" id="PTHR43792:SF16">
    <property type="entry name" value="N-ACETYLTRANSFERASE DOMAIN-CONTAINING PROTEIN"/>
    <property type="match status" value="1"/>
</dbReference>
<dbReference type="InterPro" id="IPR051531">
    <property type="entry name" value="N-acetyltransferase"/>
</dbReference>
<name>A0A2D0NJG3_FLAN2</name>
<keyword evidence="3" id="KW-1185">Reference proteome</keyword>
<dbReference type="OrthoDB" id="9811523at2"/>
<reference evidence="2 3" key="1">
    <citation type="submission" date="2017-10" db="EMBL/GenBank/DDBJ databases">
        <title>The draft genome sequence of Lewinella nigricans NBRC 102662.</title>
        <authorList>
            <person name="Wang K."/>
        </authorList>
    </citation>
    <scope>NUCLEOTIDE SEQUENCE [LARGE SCALE GENOMIC DNA]</scope>
    <source>
        <strain evidence="2 3">NBRC 102662</strain>
    </source>
</reference>
<evidence type="ECO:0000259" key="1">
    <source>
        <dbReference type="PROSITE" id="PS51186"/>
    </source>
</evidence>
<dbReference type="GO" id="GO:0016747">
    <property type="term" value="F:acyltransferase activity, transferring groups other than amino-acyl groups"/>
    <property type="evidence" value="ECO:0007669"/>
    <property type="project" value="InterPro"/>
</dbReference>
<accession>A0A2D0NJG3</accession>
<dbReference type="SUPFAM" id="SSF55729">
    <property type="entry name" value="Acyl-CoA N-acyltransferases (Nat)"/>
    <property type="match status" value="1"/>
</dbReference>
<evidence type="ECO:0000313" key="3">
    <source>
        <dbReference type="Proteomes" id="UP000223913"/>
    </source>
</evidence>
<sequence length="185" mass="21179">MLLSGNFTLETLRLRLGMPAPEDLPFIFSASRYPGFTDGMLWYPPENMEELEEPLQRAISAWERGEAYAFTIADKHTSDFYGRISIRPTSEAGGWNIGFWTHPDHQGKGIMSEAVGAVIEFGFTQLQAREIEACHAIWNKASERVLQKNGMRLVRYIEKGFKKHGKWVDENLLAISREEWEGRQA</sequence>
<dbReference type="PROSITE" id="PS51186">
    <property type="entry name" value="GNAT"/>
    <property type="match status" value="1"/>
</dbReference>
<dbReference type="RefSeq" id="WP_099148662.1">
    <property type="nucleotide sequence ID" value="NZ_PDUD01000004.1"/>
</dbReference>
<feature type="domain" description="N-acetyltransferase" evidence="1">
    <location>
        <begin position="12"/>
        <end position="178"/>
    </location>
</feature>
<dbReference type="Pfam" id="PF13302">
    <property type="entry name" value="Acetyltransf_3"/>
    <property type="match status" value="1"/>
</dbReference>